<evidence type="ECO:0000259" key="4">
    <source>
        <dbReference type="PROSITE" id="PS01180"/>
    </source>
</evidence>
<evidence type="ECO:0000256" key="3">
    <source>
        <dbReference type="PROSITE-ProRule" id="PRU00059"/>
    </source>
</evidence>
<dbReference type="OrthoDB" id="9971251at2759"/>
<dbReference type="SUPFAM" id="SSF49854">
    <property type="entry name" value="Spermadhesin, CUB domain"/>
    <property type="match status" value="1"/>
</dbReference>
<evidence type="ECO:0000256" key="1">
    <source>
        <dbReference type="ARBA" id="ARBA00022737"/>
    </source>
</evidence>
<dbReference type="CDD" id="cd00041">
    <property type="entry name" value="CUB"/>
    <property type="match status" value="1"/>
</dbReference>
<comment type="caution">
    <text evidence="5">The sequence shown here is derived from an EMBL/GenBank/DDBJ whole genome shotgun (WGS) entry which is preliminary data.</text>
</comment>
<evidence type="ECO:0000313" key="5">
    <source>
        <dbReference type="EMBL" id="CAG5120137.1"/>
    </source>
</evidence>
<dbReference type="PROSITE" id="PS01180">
    <property type="entry name" value="CUB"/>
    <property type="match status" value="1"/>
</dbReference>
<keyword evidence="2" id="KW-1015">Disulfide bond</keyword>
<reference evidence="5" key="1">
    <citation type="submission" date="2021-04" db="EMBL/GenBank/DDBJ databases">
        <authorList>
            <consortium name="Molecular Ecology Group"/>
        </authorList>
    </citation>
    <scope>NUCLEOTIDE SEQUENCE</scope>
</reference>
<feature type="non-terminal residue" evidence="5">
    <location>
        <position position="1"/>
    </location>
</feature>
<dbReference type="InterPro" id="IPR035914">
    <property type="entry name" value="Sperma_CUB_dom_sf"/>
</dbReference>
<dbReference type="EMBL" id="CAJHNH020000841">
    <property type="protein sequence ID" value="CAG5120137.1"/>
    <property type="molecule type" value="Genomic_DNA"/>
</dbReference>
<proteinExistence type="predicted"/>
<dbReference type="SMART" id="SM00042">
    <property type="entry name" value="CUB"/>
    <property type="match status" value="1"/>
</dbReference>
<accession>A0A8S3YSI3</accession>
<feature type="non-terminal residue" evidence="5">
    <location>
        <position position="88"/>
    </location>
</feature>
<dbReference type="AlphaFoldDB" id="A0A8S3YSI3"/>
<dbReference type="PANTHER" id="PTHR24251:SF28">
    <property type="entry name" value="NEUROPILIN AND TOLLOID-LIKE, ISOFORM B"/>
    <property type="match status" value="1"/>
</dbReference>
<dbReference type="InterPro" id="IPR000859">
    <property type="entry name" value="CUB_dom"/>
</dbReference>
<dbReference type="PANTHER" id="PTHR24251">
    <property type="entry name" value="OVOCHYMASE-RELATED"/>
    <property type="match status" value="1"/>
</dbReference>
<comment type="caution">
    <text evidence="3">Lacks conserved residue(s) required for the propagation of feature annotation.</text>
</comment>
<organism evidence="5 6">
    <name type="scientific">Candidula unifasciata</name>
    <dbReference type="NCBI Taxonomy" id="100452"/>
    <lineage>
        <taxon>Eukaryota</taxon>
        <taxon>Metazoa</taxon>
        <taxon>Spiralia</taxon>
        <taxon>Lophotrochozoa</taxon>
        <taxon>Mollusca</taxon>
        <taxon>Gastropoda</taxon>
        <taxon>Heterobranchia</taxon>
        <taxon>Euthyneura</taxon>
        <taxon>Panpulmonata</taxon>
        <taxon>Eupulmonata</taxon>
        <taxon>Stylommatophora</taxon>
        <taxon>Helicina</taxon>
        <taxon>Helicoidea</taxon>
        <taxon>Geomitridae</taxon>
        <taxon>Candidula</taxon>
    </lineage>
</organism>
<feature type="domain" description="CUB" evidence="4">
    <location>
        <begin position="1"/>
        <end position="81"/>
    </location>
</feature>
<sequence>PSGFKVQLDFRDKFVLEKSDGCKYDYLEVRDGPFAYSPLISRYCNAEFPPIITSSGRFLWLRFKTDDILQYGGFRAIYSYHKDNSKCH</sequence>
<gene>
    <name evidence="5" type="ORF">CUNI_LOCUS5695</name>
</gene>
<keyword evidence="6" id="KW-1185">Reference proteome</keyword>
<evidence type="ECO:0000256" key="2">
    <source>
        <dbReference type="ARBA" id="ARBA00023157"/>
    </source>
</evidence>
<name>A0A8S3YSI3_9EUPU</name>
<dbReference type="Pfam" id="PF00431">
    <property type="entry name" value="CUB"/>
    <property type="match status" value="1"/>
</dbReference>
<dbReference type="Proteomes" id="UP000678393">
    <property type="component" value="Unassembled WGS sequence"/>
</dbReference>
<dbReference type="Gene3D" id="2.60.120.290">
    <property type="entry name" value="Spermadhesin, CUB domain"/>
    <property type="match status" value="1"/>
</dbReference>
<evidence type="ECO:0000313" key="6">
    <source>
        <dbReference type="Proteomes" id="UP000678393"/>
    </source>
</evidence>
<protein>
    <recommendedName>
        <fullName evidence="4">CUB domain-containing protein</fullName>
    </recommendedName>
</protein>
<keyword evidence="1" id="KW-0677">Repeat</keyword>